<evidence type="ECO:0000256" key="4">
    <source>
        <dbReference type="ARBA" id="ARBA00004496"/>
    </source>
</evidence>
<evidence type="ECO:0000259" key="17">
    <source>
        <dbReference type="PROSITE" id="PS51975"/>
    </source>
</evidence>
<evidence type="ECO:0000256" key="2">
    <source>
        <dbReference type="ARBA" id="ARBA00001946"/>
    </source>
</evidence>
<feature type="binding site" evidence="14 15">
    <location>
        <position position="20"/>
    </location>
    <ligand>
        <name>a divalent metal cation</name>
        <dbReference type="ChEBI" id="CHEBI:60240"/>
    </ligand>
</feature>
<dbReference type="EMBL" id="OX336137">
    <property type="protein sequence ID" value="CAI2719053.1"/>
    <property type="molecule type" value="Genomic_DNA"/>
</dbReference>
<comment type="similarity">
    <text evidence="5 14 16">Belongs to the RNase HII family.</text>
</comment>
<keyword evidence="9 14" id="KW-0540">Nuclease</keyword>
<evidence type="ECO:0000313" key="18">
    <source>
        <dbReference type="EMBL" id="CAI2719053.1"/>
    </source>
</evidence>
<evidence type="ECO:0000256" key="7">
    <source>
        <dbReference type="ARBA" id="ARBA00019179"/>
    </source>
</evidence>
<evidence type="ECO:0000256" key="10">
    <source>
        <dbReference type="ARBA" id="ARBA00022723"/>
    </source>
</evidence>
<dbReference type="RefSeq" id="WP_282011910.1">
    <property type="nucleotide sequence ID" value="NZ_OX336137.1"/>
</dbReference>
<comment type="subcellular location">
    <subcellularLocation>
        <location evidence="4 14">Cytoplasm</location>
    </subcellularLocation>
</comment>
<evidence type="ECO:0000256" key="12">
    <source>
        <dbReference type="ARBA" id="ARBA00022801"/>
    </source>
</evidence>
<comment type="catalytic activity">
    <reaction evidence="1 14 15 16">
        <text>Endonucleolytic cleavage to 5'-phosphomonoester.</text>
        <dbReference type="EC" id="3.1.26.4"/>
    </reaction>
</comment>
<comment type="cofactor">
    <cofactor evidence="14 15">
        <name>Mn(2+)</name>
        <dbReference type="ChEBI" id="CHEBI:29035"/>
    </cofactor>
    <cofactor evidence="14 15">
        <name>Mg(2+)</name>
        <dbReference type="ChEBI" id="CHEBI:18420"/>
    </cofactor>
    <text evidence="14 15">Manganese or magnesium. Binds 1 divalent metal ion per monomer in the absence of substrate. May bind a second metal ion after substrate binding.</text>
</comment>
<evidence type="ECO:0000256" key="5">
    <source>
        <dbReference type="ARBA" id="ARBA00007383"/>
    </source>
</evidence>
<sequence>MLDFEREAEQNGYVSIAGVDEAGRGPLAGPVVAAAVVLPKDAALPGLDDSKKLSPAERDRLYPLILELCCGHAIAVVDAETIDAINILQAARRAMKLAVEQLGAQADFVLIDGNQPIDVTLGQRTIVGGDGKSLSIAAASVLAKVDRDRIMDSYHTEYPQYGFNQHKGYGTQVHRDRIREWGPCPIHRKTFKGVKEYLTVTATADPSPSARFNL</sequence>
<keyword evidence="10 14" id="KW-0479">Metal-binding</keyword>
<dbReference type="SUPFAM" id="SSF53098">
    <property type="entry name" value="Ribonuclease H-like"/>
    <property type="match status" value="1"/>
</dbReference>
<evidence type="ECO:0000256" key="3">
    <source>
        <dbReference type="ARBA" id="ARBA00004065"/>
    </source>
</evidence>
<evidence type="ECO:0000256" key="11">
    <source>
        <dbReference type="ARBA" id="ARBA00022759"/>
    </source>
</evidence>
<organism evidence="18 19">
    <name type="scientific">Nitrospina watsonii</name>
    <dbReference type="NCBI Taxonomy" id="1323948"/>
    <lineage>
        <taxon>Bacteria</taxon>
        <taxon>Pseudomonadati</taxon>
        <taxon>Nitrospinota/Tectimicrobiota group</taxon>
        <taxon>Nitrospinota</taxon>
        <taxon>Nitrospinia</taxon>
        <taxon>Nitrospinales</taxon>
        <taxon>Nitrospinaceae</taxon>
        <taxon>Nitrospina</taxon>
    </lineage>
</organism>
<evidence type="ECO:0000256" key="8">
    <source>
        <dbReference type="ARBA" id="ARBA00022490"/>
    </source>
</evidence>
<dbReference type="HAMAP" id="MF_00052_B">
    <property type="entry name" value="RNase_HII_B"/>
    <property type="match status" value="1"/>
</dbReference>
<keyword evidence="19" id="KW-1185">Reference proteome</keyword>
<reference evidence="18 19" key="1">
    <citation type="submission" date="2022-09" db="EMBL/GenBank/DDBJ databases">
        <authorList>
            <person name="Kop L."/>
        </authorList>
    </citation>
    <scope>NUCLEOTIDE SEQUENCE [LARGE SCALE GENOMIC DNA]</scope>
    <source>
        <strain evidence="18 19">347</strain>
    </source>
</reference>
<keyword evidence="13 14" id="KW-0464">Manganese</keyword>
<keyword evidence="12 14" id="KW-0378">Hydrolase</keyword>
<evidence type="ECO:0000256" key="9">
    <source>
        <dbReference type="ARBA" id="ARBA00022722"/>
    </source>
</evidence>
<name>A0ABM9HG93_9BACT</name>
<dbReference type="Proteomes" id="UP001157733">
    <property type="component" value="Chromosome"/>
</dbReference>
<dbReference type="InterPro" id="IPR001352">
    <property type="entry name" value="RNase_HII/HIII"/>
</dbReference>
<dbReference type="EC" id="3.1.26.4" evidence="6 14"/>
<evidence type="ECO:0000256" key="1">
    <source>
        <dbReference type="ARBA" id="ARBA00000077"/>
    </source>
</evidence>
<evidence type="ECO:0000313" key="19">
    <source>
        <dbReference type="Proteomes" id="UP001157733"/>
    </source>
</evidence>
<feature type="domain" description="RNase H type-2" evidence="17">
    <location>
        <begin position="14"/>
        <end position="203"/>
    </location>
</feature>
<dbReference type="InterPro" id="IPR024567">
    <property type="entry name" value="RNase_HII/HIII_dom"/>
</dbReference>
<evidence type="ECO:0000256" key="14">
    <source>
        <dbReference type="HAMAP-Rule" id="MF_00052"/>
    </source>
</evidence>
<dbReference type="GO" id="GO:0004523">
    <property type="term" value="F:RNA-DNA hybrid ribonuclease activity"/>
    <property type="evidence" value="ECO:0007669"/>
    <property type="project" value="UniProtKB-EC"/>
</dbReference>
<protein>
    <recommendedName>
        <fullName evidence="7 14">Ribonuclease HII</fullName>
        <shortName evidence="14">RNase HII</shortName>
        <ecNumber evidence="6 14">3.1.26.4</ecNumber>
    </recommendedName>
</protein>
<dbReference type="InterPro" id="IPR036397">
    <property type="entry name" value="RNaseH_sf"/>
</dbReference>
<keyword evidence="11 14" id="KW-0255">Endonuclease</keyword>
<evidence type="ECO:0000256" key="16">
    <source>
        <dbReference type="RuleBase" id="RU003515"/>
    </source>
</evidence>
<dbReference type="NCBIfam" id="NF000595">
    <property type="entry name" value="PRK00015.1-3"/>
    <property type="match status" value="1"/>
</dbReference>
<comment type="function">
    <text evidence="3 14 16">Endonuclease that specifically degrades the RNA of RNA-DNA hybrids.</text>
</comment>
<dbReference type="InterPro" id="IPR022898">
    <property type="entry name" value="RNase_HII"/>
</dbReference>
<feature type="binding site" evidence="14 15">
    <location>
        <position position="112"/>
    </location>
    <ligand>
        <name>a divalent metal cation</name>
        <dbReference type="ChEBI" id="CHEBI:60240"/>
    </ligand>
</feature>
<dbReference type="PANTHER" id="PTHR10954">
    <property type="entry name" value="RIBONUCLEASE H2 SUBUNIT A"/>
    <property type="match status" value="1"/>
</dbReference>
<dbReference type="Gene3D" id="3.30.420.10">
    <property type="entry name" value="Ribonuclease H-like superfamily/Ribonuclease H"/>
    <property type="match status" value="1"/>
</dbReference>
<dbReference type="NCBIfam" id="NF000594">
    <property type="entry name" value="PRK00015.1-1"/>
    <property type="match status" value="1"/>
</dbReference>
<proteinExistence type="inferred from homology"/>
<accession>A0ABM9HG93</accession>
<dbReference type="CDD" id="cd07182">
    <property type="entry name" value="RNase_HII_bacteria_HII_like"/>
    <property type="match status" value="1"/>
</dbReference>
<dbReference type="InterPro" id="IPR012337">
    <property type="entry name" value="RNaseH-like_sf"/>
</dbReference>
<comment type="cofactor">
    <cofactor evidence="2">
        <name>Mg(2+)</name>
        <dbReference type="ChEBI" id="CHEBI:18420"/>
    </cofactor>
</comment>
<dbReference type="PANTHER" id="PTHR10954:SF18">
    <property type="entry name" value="RIBONUCLEASE HII"/>
    <property type="match status" value="1"/>
</dbReference>
<keyword evidence="8 14" id="KW-0963">Cytoplasm</keyword>
<dbReference type="Pfam" id="PF01351">
    <property type="entry name" value="RNase_HII"/>
    <property type="match status" value="1"/>
</dbReference>
<dbReference type="PROSITE" id="PS51975">
    <property type="entry name" value="RNASE_H_2"/>
    <property type="match status" value="1"/>
</dbReference>
<evidence type="ECO:0000256" key="13">
    <source>
        <dbReference type="ARBA" id="ARBA00023211"/>
    </source>
</evidence>
<evidence type="ECO:0000256" key="6">
    <source>
        <dbReference type="ARBA" id="ARBA00012180"/>
    </source>
</evidence>
<evidence type="ECO:0000256" key="15">
    <source>
        <dbReference type="PROSITE-ProRule" id="PRU01319"/>
    </source>
</evidence>
<gene>
    <name evidence="14 18" type="primary">rnhB</name>
    <name evidence="18" type="ORF">NSPWAT_2197</name>
</gene>
<feature type="binding site" evidence="14 15">
    <location>
        <position position="21"/>
    </location>
    <ligand>
        <name>a divalent metal cation</name>
        <dbReference type="ChEBI" id="CHEBI:60240"/>
    </ligand>
</feature>